<organism evidence="1 2">
    <name type="scientific">Hephaestia caeni</name>
    <dbReference type="NCBI Taxonomy" id="645617"/>
    <lineage>
        <taxon>Bacteria</taxon>
        <taxon>Pseudomonadati</taxon>
        <taxon>Pseudomonadota</taxon>
        <taxon>Alphaproteobacteria</taxon>
        <taxon>Sphingomonadales</taxon>
        <taxon>Sphingomonadaceae</taxon>
        <taxon>Hephaestia</taxon>
    </lineage>
</organism>
<accession>A0A397NVS5</accession>
<dbReference type="OrthoDB" id="7570121at2"/>
<dbReference type="EMBL" id="QXDC01000004">
    <property type="protein sequence ID" value="RIA37501.1"/>
    <property type="molecule type" value="Genomic_DNA"/>
</dbReference>
<name>A0A397NVS5_9SPHN</name>
<evidence type="ECO:0000313" key="2">
    <source>
        <dbReference type="Proteomes" id="UP000266568"/>
    </source>
</evidence>
<sequence length="158" mass="16774">MTPEKLAIKRATAEMIKGVGGLEASAGLCRVGKSTLGDNQSVNHDDSFVALDVVLDLEPLTRERAGWPHITRLMCRNNGGAFVALPDPQGLGDDLNACAARHAKEASEVTARLFDAMGNGQITAAKISKHDLLREAREAIEASVQLQAMLEAIAEAEA</sequence>
<comment type="caution">
    <text evidence="1">The sequence shown here is derived from an EMBL/GenBank/DDBJ whole genome shotgun (WGS) entry which is preliminary data.</text>
</comment>
<evidence type="ECO:0008006" key="3">
    <source>
        <dbReference type="Google" id="ProtNLM"/>
    </source>
</evidence>
<protein>
    <recommendedName>
        <fullName evidence="3">Phage regulatory protein CII</fullName>
    </recommendedName>
</protein>
<evidence type="ECO:0000313" key="1">
    <source>
        <dbReference type="EMBL" id="RIA37501.1"/>
    </source>
</evidence>
<proteinExistence type="predicted"/>
<dbReference type="RefSeq" id="WP_119036803.1">
    <property type="nucleotide sequence ID" value="NZ_QXDC01000004.1"/>
</dbReference>
<gene>
    <name evidence="1" type="ORF">DFR49_3386</name>
</gene>
<dbReference type="AlphaFoldDB" id="A0A397NVS5"/>
<keyword evidence="2" id="KW-1185">Reference proteome</keyword>
<reference evidence="1 2" key="1">
    <citation type="submission" date="2018-08" db="EMBL/GenBank/DDBJ databases">
        <title>Genomic Encyclopedia of Type Strains, Phase IV (KMG-IV): sequencing the most valuable type-strain genomes for metagenomic binning, comparative biology and taxonomic classification.</title>
        <authorList>
            <person name="Goeker M."/>
        </authorList>
    </citation>
    <scope>NUCLEOTIDE SEQUENCE [LARGE SCALE GENOMIC DNA]</scope>
    <source>
        <strain evidence="1 2">DSM 25527</strain>
    </source>
</reference>
<dbReference type="Proteomes" id="UP000266568">
    <property type="component" value="Unassembled WGS sequence"/>
</dbReference>